<dbReference type="Proteomes" id="UP001152759">
    <property type="component" value="Chromosome 6"/>
</dbReference>
<sequence length="68" mass="8140">MDKYQFRFCVGDRFYLCENKILCEYDYEERMVFANMAYNPSTIAQLKRQASHLPVRLQPEAQKDLLEA</sequence>
<evidence type="ECO:0000313" key="1">
    <source>
        <dbReference type="EMBL" id="CAH0391569.1"/>
    </source>
</evidence>
<evidence type="ECO:0000313" key="2">
    <source>
        <dbReference type="Proteomes" id="UP001152759"/>
    </source>
</evidence>
<dbReference type="EMBL" id="OU963867">
    <property type="protein sequence ID" value="CAH0391569.1"/>
    <property type="molecule type" value="Genomic_DNA"/>
</dbReference>
<organism evidence="1 2">
    <name type="scientific">Bemisia tabaci</name>
    <name type="common">Sweetpotato whitefly</name>
    <name type="synonym">Aleurodes tabaci</name>
    <dbReference type="NCBI Taxonomy" id="7038"/>
    <lineage>
        <taxon>Eukaryota</taxon>
        <taxon>Metazoa</taxon>
        <taxon>Ecdysozoa</taxon>
        <taxon>Arthropoda</taxon>
        <taxon>Hexapoda</taxon>
        <taxon>Insecta</taxon>
        <taxon>Pterygota</taxon>
        <taxon>Neoptera</taxon>
        <taxon>Paraneoptera</taxon>
        <taxon>Hemiptera</taxon>
        <taxon>Sternorrhyncha</taxon>
        <taxon>Aleyrodoidea</taxon>
        <taxon>Aleyrodidae</taxon>
        <taxon>Aleyrodinae</taxon>
        <taxon>Bemisia</taxon>
    </lineage>
</organism>
<proteinExistence type="predicted"/>
<gene>
    <name evidence="1" type="ORF">BEMITA_LOCUS10171</name>
</gene>
<dbReference type="AlphaFoldDB" id="A0A9P0AGX2"/>
<name>A0A9P0AGX2_BEMTA</name>
<reference evidence="1" key="1">
    <citation type="submission" date="2021-12" db="EMBL/GenBank/DDBJ databases">
        <authorList>
            <person name="King R."/>
        </authorList>
    </citation>
    <scope>NUCLEOTIDE SEQUENCE</scope>
</reference>
<keyword evidence="2" id="KW-1185">Reference proteome</keyword>
<protein>
    <submittedName>
        <fullName evidence="1">Uncharacterized protein</fullName>
    </submittedName>
</protein>
<accession>A0A9P0AGX2</accession>